<comment type="subcellular location">
    <subcellularLocation>
        <location evidence="1">Membrane</location>
        <topology evidence="1">Multi-pass membrane protein</topology>
    </subcellularLocation>
</comment>
<feature type="transmembrane region" description="Helical" evidence="9">
    <location>
        <begin position="221"/>
        <end position="245"/>
    </location>
</feature>
<feature type="domain" description="Amino acid transporter transmembrane" evidence="10">
    <location>
        <begin position="277"/>
        <end position="369"/>
    </location>
</feature>
<dbReference type="PANTHER" id="PTHR22950">
    <property type="entry name" value="AMINO ACID TRANSPORTER"/>
    <property type="match status" value="1"/>
</dbReference>
<dbReference type="PANTHER" id="PTHR22950:SF458">
    <property type="entry name" value="SODIUM-COUPLED NEUTRAL AMINO ACID TRANSPORTER 11-RELATED"/>
    <property type="match status" value="1"/>
</dbReference>
<evidence type="ECO:0000256" key="4">
    <source>
        <dbReference type="ARBA" id="ARBA00022692"/>
    </source>
</evidence>
<dbReference type="Proteomes" id="UP000237438">
    <property type="component" value="Unassembled WGS sequence"/>
</dbReference>
<dbReference type="Pfam" id="PF01490">
    <property type="entry name" value="Aa_trans"/>
    <property type="match status" value="2"/>
</dbReference>
<dbReference type="EMBL" id="PEDP01000260">
    <property type="protein sequence ID" value="POS86750.1"/>
    <property type="molecule type" value="Genomic_DNA"/>
</dbReference>
<feature type="region of interest" description="Disordered" evidence="8">
    <location>
        <begin position="36"/>
        <end position="114"/>
    </location>
</feature>
<dbReference type="OrthoDB" id="28208at2759"/>
<dbReference type="GO" id="GO:0005783">
    <property type="term" value="C:endoplasmic reticulum"/>
    <property type="evidence" value="ECO:0007669"/>
    <property type="project" value="TreeGrafter"/>
</dbReference>
<gene>
    <name evidence="11" type="ORF">EPUL_001713</name>
</gene>
<evidence type="ECO:0000259" key="10">
    <source>
        <dbReference type="Pfam" id="PF01490"/>
    </source>
</evidence>
<evidence type="ECO:0000256" key="1">
    <source>
        <dbReference type="ARBA" id="ARBA00004141"/>
    </source>
</evidence>
<proteinExistence type="inferred from homology"/>
<feature type="transmembrane region" description="Helical" evidence="9">
    <location>
        <begin position="251"/>
        <end position="270"/>
    </location>
</feature>
<keyword evidence="4 9" id="KW-0812">Transmembrane</keyword>
<dbReference type="STRING" id="225359.A0A2S4PXG8"/>
<feature type="transmembrane region" description="Helical" evidence="9">
    <location>
        <begin position="302"/>
        <end position="325"/>
    </location>
</feature>
<keyword evidence="3" id="KW-0813">Transport</keyword>
<reference evidence="11 12" key="1">
    <citation type="submission" date="2017-10" db="EMBL/GenBank/DDBJ databases">
        <title>Development of genomic resources for the powdery mildew, Erysiphe pulchra.</title>
        <authorList>
            <person name="Wadl P.A."/>
            <person name="Mack B.M."/>
            <person name="Moore G."/>
            <person name="Beltz S.B."/>
        </authorList>
    </citation>
    <scope>NUCLEOTIDE SEQUENCE [LARGE SCALE GENOMIC DNA]</scope>
    <source>
        <strain evidence="11">Cflorida</strain>
    </source>
</reference>
<dbReference type="InterPro" id="IPR013057">
    <property type="entry name" value="AA_transpt_TM"/>
</dbReference>
<evidence type="ECO:0000256" key="3">
    <source>
        <dbReference type="ARBA" id="ARBA00022448"/>
    </source>
</evidence>
<sequence length="369" mass="40369">MKNIDHSLRSLAEEQHGLLSGDFSQDHEHITDLSYHGTEPLTSQLNRTTRTPRSPSPSVSLSSRSPRTPNRVRFNLPPDENENNAIRGSPPPPYDESLPESGHNSGSSPHSQTIPLLYNINPSSHDAHWGDEDFLAWAEQEQQRPKSGMRSAFMNMANSILGAGIIGQPYAFRQAGLLSGVILLVLLTVMVDWTIGLIVINSKLSGTNSYQGTMKHCFGRIGFVVISLGQWAFGFGGMVAFGIIVGDTIPHVVIALWPGVINVPVLSFLVDRRVLEALVCHHNSLLIYDSLKTPTLDRFATVTHYSTGVSMLACLLLALSGYLTFGSLTQGNVLNNFPPDNILVNLARLCFGLNMLTTLPLEAFVCREV</sequence>
<feature type="transmembrane region" description="Helical" evidence="9">
    <location>
        <begin position="152"/>
        <end position="171"/>
    </location>
</feature>
<feature type="compositionally biased region" description="Polar residues" evidence="8">
    <location>
        <begin position="102"/>
        <end position="114"/>
    </location>
</feature>
<dbReference type="GO" id="GO:0015179">
    <property type="term" value="F:L-amino acid transmembrane transporter activity"/>
    <property type="evidence" value="ECO:0007669"/>
    <property type="project" value="TreeGrafter"/>
</dbReference>
<keyword evidence="7 9" id="KW-0472">Membrane</keyword>
<keyword evidence="12" id="KW-1185">Reference proteome</keyword>
<evidence type="ECO:0000313" key="11">
    <source>
        <dbReference type="EMBL" id="POS86750.1"/>
    </source>
</evidence>
<evidence type="ECO:0000313" key="12">
    <source>
        <dbReference type="Proteomes" id="UP000237438"/>
    </source>
</evidence>
<evidence type="ECO:0000256" key="9">
    <source>
        <dbReference type="SAM" id="Phobius"/>
    </source>
</evidence>
<evidence type="ECO:0000256" key="5">
    <source>
        <dbReference type="ARBA" id="ARBA00022970"/>
    </source>
</evidence>
<evidence type="ECO:0000256" key="2">
    <source>
        <dbReference type="ARBA" id="ARBA00008066"/>
    </source>
</evidence>
<keyword evidence="5" id="KW-0029">Amino-acid transport</keyword>
<evidence type="ECO:0000256" key="7">
    <source>
        <dbReference type="ARBA" id="ARBA00023136"/>
    </source>
</evidence>
<evidence type="ECO:0000256" key="6">
    <source>
        <dbReference type="ARBA" id="ARBA00022989"/>
    </source>
</evidence>
<name>A0A2S4PXG8_9PEZI</name>
<evidence type="ECO:0000256" key="8">
    <source>
        <dbReference type="SAM" id="MobiDB-lite"/>
    </source>
</evidence>
<protein>
    <recommendedName>
        <fullName evidence="10">Amino acid transporter transmembrane domain-containing protein</fullName>
    </recommendedName>
</protein>
<keyword evidence="6 9" id="KW-1133">Transmembrane helix</keyword>
<comment type="caution">
    <text evidence="11">The sequence shown here is derived from an EMBL/GenBank/DDBJ whole genome shotgun (WGS) entry which is preliminary data.</text>
</comment>
<dbReference type="AlphaFoldDB" id="A0A2S4PXG8"/>
<feature type="compositionally biased region" description="Low complexity" evidence="8">
    <location>
        <begin position="47"/>
        <end position="69"/>
    </location>
</feature>
<accession>A0A2S4PXG8</accession>
<feature type="transmembrane region" description="Helical" evidence="9">
    <location>
        <begin position="177"/>
        <end position="200"/>
    </location>
</feature>
<feature type="domain" description="Amino acid transporter transmembrane" evidence="10">
    <location>
        <begin position="146"/>
        <end position="253"/>
    </location>
</feature>
<organism evidence="11 12">
    <name type="scientific">Erysiphe pulchra</name>
    <dbReference type="NCBI Taxonomy" id="225359"/>
    <lineage>
        <taxon>Eukaryota</taxon>
        <taxon>Fungi</taxon>
        <taxon>Dikarya</taxon>
        <taxon>Ascomycota</taxon>
        <taxon>Pezizomycotina</taxon>
        <taxon>Leotiomycetes</taxon>
        <taxon>Erysiphales</taxon>
        <taxon>Erysiphaceae</taxon>
        <taxon>Erysiphe</taxon>
    </lineage>
</organism>
<dbReference type="GO" id="GO:0016020">
    <property type="term" value="C:membrane"/>
    <property type="evidence" value="ECO:0007669"/>
    <property type="project" value="UniProtKB-SubCell"/>
</dbReference>
<comment type="similarity">
    <text evidence="2">Belongs to the amino acid/polyamine transporter 2 family.</text>
</comment>
<feature type="transmembrane region" description="Helical" evidence="9">
    <location>
        <begin position="345"/>
        <end position="365"/>
    </location>
</feature>